<dbReference type="AlphaFoldDB" id="W9ZDL9"/>
<keyword evidence="3 6" id="KW-0812">Transmembrane</keyword>
<organism evidence="7 8">
    <name type="scientific">Capronia epimyces CBS 606.96</name>
    <dbReference type="NCBI Taxonomy" id="1182542"/>
    <lineage>
        <taxon>Eukaryota</taxon>
        <taxon>Fungi</taxon>
        <taxon>Dikarya</taxon>
        <taxon>Ascomycota</taxon>
        <taxon>Pezizomycotina</taxon>
        <taxon>Eurotiomycetes</taxon>
        <taxon>Chaetothyriomycetidae</taxon>
        <taxon>Chaetothyriales</taxon>
        <taxon>Herpotrichiellaceae</taxon>
        <taxon>Capronia</taxon>
    </lineage>
</organism>
<dbReference type="Pfam" id="PF13520">
    <property type="entry name" value="AA_permease_2"/>
    <property type="match status" value="1"/>
</dbReference>
<feature type="transmembrane region" description="Helical" evidence="6">
    <location>
        <begin position="14"/>
        <end position="36"/>
    </location>
</feature>
<evidence type="ECO:0000256" key="5">
    <source>
        <dbReference type="ARBA" id="ARBA00023136"/>
    </source>
</evidence>
<feature type="transmembrane region" description="Helical" evidence="6">
    <location>
        <begin position="161"/>
        <end position="180"/>
    </location>
</feature>
<name>W9ZDL9_9EURO</name>
<dbReference type="eggNOG" id="KOG1289">
    <property type="taxonomic scope" value="Eukaryota"/>
</dbReference>
<feature type="transmembrane region" description="Helical" evidence="6">
    <location>
        <begin position="376"/>
        <end position="397"/>
    </location>
</feature>
<reference evidence="7 8" key="1">
    <citation type="submission" date="2013-03" db="EMBL/GenBank/DDBJ databases">
        <title>The Genome Sequence of Capronia epimyces CBS 606.96.</title>
        <authorList>
            <consortium name="The Broad Institute Genomics Platform"/>
            <person name="Cuomo C."/>
            <person name="de Hoog S."/>
            <person name="Gorbushina A."/>
            <person name="Walker B."/>
            <person name="Young S.K."/>
            <person name="Zeng Q."/>
            <person name="Gargeya S."/>
            <person name="Fitzgerald M."/>
            <person name="Haas B."/>
            <person name="Abouelleil A."/>
            <person name="Allen A.W."/>
            <person name="Alvarado L."/>
            <person name="Arachchi H.M."/>
            <person name="Berlin A.M."/>
            <person name="Chapman S.B."/>
            <person name="Gainer-Dewar J."/>
            <person name="Goldberg J."/>
            <person name="Griggs A."/>
            <person name="Gujja S."/>
            <person name="Hansen M."/>
            <person name="Howarth C."/>
            <person name="Imamovic A."/>
            <person name="Ireland A."/>
            <person name="Larimer J."/>
            <person name="McCowan C."/>
            <person name="Murphy C."/>
            <person name="Pearson M."/>
            <person name="Poon T.W."/>
            <person name="Priest M."/>
            <person name="Roberts A."/>
            <person name="Saif S."/>
            <person name="Shea T."/>
            <person name="Sisk P."/>
            <person name="Sykes S."/>
            <person name="Wortman J."/>
            <person name="Nusbaum C."/>
            <person name="Birren B."/>
        </authorList>
    </citation>
    <scope>NUCLEOTIDE SEQUENCE [LARGE SCALE GENOMIC DNA]</scope>
    <source>
        <strain evidence="7 8">CBS 606.96</strain>
    </source>
</reference>
<feature type="transmembrane region" description="Helical" evidence="6">
    <location>
        <begin position="48"/>
        <end position="77"/>
    </location>
</feature>
<keyword evidence="4 6" id="KW-1133">Transmembrane helix</keyword>
<feature type="transmembrane region" description="Helical" evidence="6">
    <location>
        <begin position="291"/>
        <end position="310"/>
    </location>
</feature>
<protein>
    <recommendedName>
        <fullName evidence="9">Amino acid permease</fullName>
    </recommendedName>
</protein>
<feature type="transmembrane region" description="Helical" evidence="6">
    <location>
        <begin position="350"/>
        <end position="370"/>
    </location>
</feature>
<evidence type="ECO:0000313" key="8">
    <source>
        <dbReference type="Proteomes" id="UP000019478"/>
    </source>
</evidence>
<comment type="subcellular location">
    <subcellularLocation>
        <location evidence="1">Membrane</location>
        <topology evidence="1">Multi-pass membrane protein</topology>
    </subcellularLocation>
</comment>
<evidence type="ECO:0000313" key="7">
    <source>
        <dbReference type="EMBL" id="EXJ92614.1"/>
    </source>
</evidence>
<evidence type="ECO:0000256" key="3">
    <source>
        <dbReference type="ARBA" id="ARBA00022692"/>
    </source>
</evidence>
<dbReference type="PIRSF" id="PIRSF006060">
    <property type="entry name" value="AA_transporter"/>
    <property type="match status" value="1"/>
</dbReference>
<feature type="transmembrane region" description="Helical" evidence="6">
    <location>
        <begin position="213"/>
        <end position="230"/>
    </location>
</feature>
<dbReference type="Proteomes" id="UP000019478">
    <property type="component" value="Unassembled WGS sequence"/>
</dbReference>
<gene>
    <name evidence="7" type="ORF">A1O3_01166</name>
</gene>
<dbReference type="STRING" id="1182542.W9ZDL9"/>
<feature type="transmembrane region" description="Helical" evidence="6">
    <location>
        <begin position="135"/>
        <end position="154"/>
    </location>
</feature>
<feature type="transmembrane region" description="Helical" evidence="6">
    <location>
        <begin position="450"/>
        <end position="473"/>
    </location>
</feature>
<dbReference type="RefSeq" id="XP_007729504.1">
    <property type="nucleotide sequence ID" value="XM_007731314.1"/>
</dbReference>
<evidence type="ECO:0008006" key="9">
    <source>
        <dbReference type="Google" id="ProtNLM"/>
    </source>
</evidence>
<dbReference type="GeneID" id="19165304"/>
<feature type="transmembrane region" description="Helical" evidence="6">
    <location>
        <begin position="418"/>
        <end position="438"/>
    </location>
</feature>
<proteinExistence type="predicted"/>
<sequence length="509" mass="55924">MAEFFRNLGIFENWASVFTAMNFVSGIAGLLGWVLYTGGPTPAFTHWILVGVMALNVAFVMAEIAAAYPTAGGIYFWSYRLGGEKWGPFLAWMTAWWNFSGWLCSVPSVAQNSTNFLLSAVQIKYPDVELLRKGWFEWLISAVGTLLALAPNIISHKVLRWYLRFAVLSASTLFFCYVIWLPVKAGKFQSADFVFNSFTNGINTGDKKQASDAYVWTIAVLFSAWVFYGFDGCVHLAEETQSASIVVARGMWLSTLSSWAISVPTLIIVLFCIQDVDGILSAAYNNNFAEYLVQIIGENGAVAVLVLLFIDSTCVAAANILSCQRVVFAISRDGVLPGSKYFRRLNRNKMPANAGFLVAFLSIAITTAVIGSTVAFTAITATGTIAANFSYFIPIVARYTIGRKTFVPAKWNLGRASPVMGLFAALYILFLFPVLLLPQLYPVTAQTLNYAPICIGAVTLISLVGWLFPFGLGARSWFQGPKKTILAAELENMTVIRQSESEVVEEEKL</sequence>
<comment type="caution">
    <text evidence="7">The sequence shown here is derived from an EMBL/GenBank/DDBJ whole genome shotgun (WGS) entry which is preliminary data.</text>
</comment>
<dbReference type="Gene3D" id="1.20.1740.10">
    <property type="entry name" value="Amino acid/polyamine transporter I"/>
    <property type="match status" value="1"/>
</dbReference>
<dbReference type="OrthoDB" id="10054429at2759"/>
<evidence type="ECO:0000256" key="4">
    <source>
        <dbReference type="ARBA" id="ARBA00022989"/>
    </source>
</evidence>
<dbReference type="PANTHER" id="PTHR45649:SF13">
    <property type="entry name" value="THIAMINE TRANSPORTER THI9"/>
    <property type="match status" value="1"/>
</dbReference>
<evidence type="ECO:0000256" key="2">
    <source>
        <dbReference type="ARBA" id="ARBA00022448"/>
    </source>
</evidence>
<keyword evidence="8" id="KW-1185">Reference proteome</keyword>
<dbReference type="GO" id="GO:0022857">
    <property type="term" value="F:transmembrane transporter activity"/>
    <property type="evidence" value="ECO:0007669"/>
    <property type="project" value="InterPro"/>
</dbReference>
<keyword evidence="2" id="KW-0813">Transport</keyword>
<evidence type="ECO:0000256" key="6">
    <source>
        <dbReference type="SAM" id="Phobius"/>
    </source>
</evidence>
<evidence type="ECO:0000256" key="1">
    <source>
        <dbReference type="ARBA" id="ARBA00004141"/>
    </source>
</evidence>
<dbReference type="EMBL" id="AMGY01000001">
    <property type="protein sequence ID" value="EXJ92614.1"/>
    <property type="molecule type" value="Genomic_DNA"/>
</dbReference>
<dbReference type="PANTHER" id="PTHR45649">
    <property type="entry name" value="AMINO-ACID PERMEASE BAT1"/>
    <property type="match status" value="1"/>
</dbReference>
<dbReference type="InterPro" id="IPR002293">
    <property type="entry name" value="AA/rel_permease1"/>
</dbReference>
<dbReference type="GO" id="GO:0016020">
    <property type="term" value="C:membrane"/>
    <property type="evidence" value="ECO:0007669"/>
    <property type="project" value="UniProtKB-SubCell"/>
</dbReference>
<dbReference type="HOGENOM" id="CLU_004495_7_1_1"/>
<accession>W9ZDL9</accession>
<feature type="transmembrane region" description="Helical" evidence="6">
    <location>
        <begin position="251"/>
        <end position="271"/>
    </location>
</feature>
<keyword evidence="5 6" id="KW-0472">Membrane</keyword>
<feature type="transmembrane region" description="Helical" evidence="6">
    <location>
        <begin position="89"/>
        <end position="110"/>
    </location>
</feature>